<sequence>MQQLINLAHLVAPARPFDWQQAEERLQAPVPPDYRALVAAGGGGLWLDYVRVFRPTPGPGYRHVDLAESALVWLDLEDARVDEAWRPPGDLSEEARLLPWASTGAGVSFYWEVIDGVPPERYPIRISDRDGDLWQRYDLLTTDLLLGIVRGEIRDQVLNPSWIDDQKIFRPYRA</sequence>
<keyword evidence="2" id="KW-1185">Reference proteome</keyword>
<name>A0AA41QC94_9MICO</name>
<dbReference type="InterPro" id="IPR037883">
    <property type="entry name" value="Knr4/Smi1-like_sf"/>
</dbReference>
<gene>
    <name evidence="1" type="ORF">L1785_07345</name>
</gene>
<dbReference type="RefSeq" id="WP_236088565.1">
    <property type="nucleotide sequence ID" value="NZ_JAKGSG010000024.1"/>
</dbReference>
<dbReference type="Proteomes" id="UP001165405">
    <property type="component" value="Unassembled WGS sequence"/>
</dbReference>
<comment type="caution">
    <text evidence="1">The sequence shown here is derived from an EMBL/GenBank/DDBJ whole genome shotgun (WGS) entry which is preliminary data.</text>
</comment>
<accession>A0AA41QC94</accession>
<organism evidence="1 2">
    <name type="scientific">Antribacter soli</name>
    <dbReference type="NCBI Taxonomy" id="2910976"/>
    <lineage>
        <taxon>Bacteria</taxon>
        <taxon>Bacillati</taxon>
        <taxon>Actinomycetota</taxon>
        <taxon>Actinomycetes</taxon>
        <taxon>Micrococcales</taxon>
        <taxon>Promicromonosporaceae</taxon>
        <taxon>Antribacter</taxon>
    </lineage>
</organism>
<dbReference type="SUPFAM" id="SSF160631">
    <property type="entry name" value="SMI1/KNR4-like"/>
    <property type="match status" value="1"/>
</dbReference>
<protein>
    <submittedName>
        <fullName evidence="1">SMI1/KNR4 family protein</fullName>
    </submittedName>
</protein>
<reference evidence="1" key="1">
    <citation type="submission" date="2022-01" db="EMBL/GenBank/DDBJ databases">
        <title>Antribacter sp. nov., isolated from Guizhou of China.</title>
        <authorList>
            <person name="Chengliang C."/>
            <person name="Ya Z."/>
        </authorList>
    </citation>
    <scope>NUCLEOTIDE SEQUENCE</scope>
    <source>
        <strain evidence="1">KLBMP 9083</strain>
    </source>
</reference>
<evidence type="ECO:0000313" key="1">
    <source>
        <dbReference type="EMBL" id="MCF4120790.1"/>
    </source>
</evidence>
<proteinExistence type="predicted"/>
<dbReference type="AlphaFoldDB" id="A0AA41QC94"/>
<evidence type="ECO:0000313" key="2">
    <source>
        <dbReference type="Proteomes" id="UP001165405"/>
    </source>
</evidence>
<dbReference type="EMBL" id="JAKGSG010000024">
    <property type="protein sequence ID" value="MCF4120790.1"/>
    <property type="molecule type" value="Genomic_DNA"/>
</dbReference>